<dbReference type="Proteomes" id="UP001420932">
    <property type="component" value="Unassembled WGS sequence"/>
</dbReference>
<proteinExistence type="predicted"/>
<name>A0AAP0EG56_9MAGN</name>
<reference evidence="1 2" key="1">
    <citation type="submission" date="2024-01" db="EMBL/GenBank/DDBJ databases">
        <title>Genome assemblies of Stephania.</title>
        <authorList>
            <person name="Yang L."/>
        </authorList>
    </citation>
    <scope>NUCLEOTIDE SEQUENCE [LARGE SCALE GENOMIC DNA]</scope>
    <source>
        <strain evidence="1">YNDBR</strain>
        <tissue evidence="1">Leaf</tissue>
    </source>
</reference>
<dbReference type="AlphaFoldDB" id="A0AAP0EG56"/>
<evidence type="ECO:0000313" key="2">
    <source>
        <dbReference type="Proteomes" id="UP001420932"/>
    </source>
</evidence>
<comment type="caution">
    <text evidence="1">The sequence shown here is derived from an EMBL/GenBank/DDBJ whole genome shotgun (WGS) entry which is preliminary data.</text>
</comment>
<protein>
    <submittedName>
        <fullName evidence="1">Uncharacterized protein</fullName>
    </submittedName>
</protein>
<organism evidence="1 2">
    <name type="scientific">Stephania yunnanensis</name>
    <dbReference type="NCBI Taxonomy" id="152371"/>
    <lineage>
        <taxon>Eukaryota</taxon>
        <taxon>Viridiplantae</taxon>
        <taxon>Streptophyta</taxon>
        <taxon>Embryophyta</taxon>
        <taxon>Tracheophyta</taxon>
        <taxon>Spermatophyta</taxon>
        <taxon>Magnoliopsida</taxon>
        <taxon>Ranunculales</taxon>
        <taxon>Menispermaceae</taxon>
        <taxon>Menispermoideae</taxon>
        <taxon>Cissampelideae</taxon>
        <taxon>Stephania</taxon>
    </lineage>
</organism>
<gene>
    <name evidence="1" type="ORF">Syun_027767</name>
</gene>
<sequence length="65" mass="7344">MCLSGVEIGNPPKRLGDLGVSNLLTCNKALTCKWLCRFRKEPDDILTRDIMSIYEKDISGWELGE</sequence>
<evidence type="ECO:0000313" key="1">
    <source>
        <dbReference type="EMBL" id="KAK9092856.1"/>
    </source>
</evidence>
<dbReference type="EMBL" id="JBBNAF010000012">
    <property type="protein sequence ID" value="KAK9092856.1"/>
    <property type="molecule type" value="Genomic_DNA"/>
</dbReference>
<accession>A0AAP0EG56</accession>
<keyword evidence="2" id="KW-1185">Reference proteome</keyword>